<name>A0A0R1YXX4_9LACO</name>
<proteinExistence type="inferred from homology"/>
<feature type="active site" evidence="1">
    <location>
        <position position="282"/>
    </location>
</feature>
<dbReference type="SUPFAM" id="SSF54211">
    <property type="entry name" value="Ribosomal protein S5 domain 2-like"/>
    <property type="match status" value="1"/>
</dbReference>
<dbReference type="PROSITE" id="PS51786">
    <property type="entry name" value="LON_PROTEOLYTIC"/>
    <property type="match status" value="1"/>
</dbReference>
<comment type="caution">
    <text evidence="4">The sequence shown here is derived from an EMBL/GenBank/DDBJ whole genome shotgun (WGS) entry which is preliminary data.</text>
</comment>
<dbReference type="EC" id="3.4.21.53" evidence="1"/>
<feature type="domain" description="Lon proteolytic" evidence="3">
    <location>
        <begin position="232"/>
        <end position="348"/>
    </location>
</feature>
<protein>
    <recommendedName>
        <fullName evidence="1">endopeptidase La</fullName>
        <ecNumber evidence="1">3.4.21.53</ecNumber>
    </recommendedName>
</protein>
<dbReference type="Pfam" id="PF13180">
    <property type="entry name" value="PDZ_2"/>
    <property type="match status" value="1"/>
</dbReference>
<evidence type="ECO:0000313" key="4">
    <source>
        <dbReference type="EMBL" id="KRM44470.1"/>
    </source>
</evidence>
<dbReference type="Gene3D" id="3.30.230.10">
    <property type="match status" value="1"/>
</dbReference>
<feature type="active site" evidence="1">
    <location>
        <position position="237"/>
    </location>
</feature>
<evidence type="ECO:0000313" key="5">
    <source>
        <dbReference type="Proteomes" id="UP000051010"/>
    </source>
</evidence>
<dbReference type="InterPro" id="IPR027065">
    <property type="entry name" value="Lon_Prtase"/>
</dbReference>
<feature type="transmembrane region" description="Helical" evidence="2">
    <location>
        <begin position="12"/>
        <end position="30"/>
    </location>
</feature>
<keyword evidence="1" id="KW-0720">Serine protease</keyword>
<evidence type="ECO:0000259" key="3">
    <source>
        <dbReference type="PROSITE" id="PS51786"/>
    </source>
</evidence>
<dbReference type="InterPro" id="IPR020568">
    <property type="entry name" value="Ribosomal_Su5_D2-typ_SF"/>
</dbReference>
<evidence type="ECO:0000256" key="1">
    <source>
        <dbReference type="PROSITE-ProRule" id="PRU01122"/>
    </source>
</evidence>
<dbReference type="Pfam" id="PF05362">
    <property type="entry name" value="Lon_C"/>
    <property type="match status" value="1"/>
</dbReference>
<dbReference type="PANTHER" id="PTHR10046">
    <property type="entry name" value="ATP DEPENDENT LON PROTEASE FAMILY MEMBER"/>
    <property type="match status" value="1"/>
</dbReference>
<organism evidence="4 5">
    <name type="scientific">Lentilactobacillus parafarraginis DSM 18390 = JCM 14109</name>
    <dbReference type="NCBI Taxonomy" id="1423786"/>
    <lineage>
        <taxon>Bacteria</taxon>
        <taxon>Bacillati</taxon>
        <taxon>Bacillota</taxon>
        <taxon>Bacilli</taxon>
        <taxon>Lactobacillales</taxon>
        <taxon>Lactobacillaceae</taxon>
        <taxon>Lentilactobacillus</taxon>
    </lineage>
</organism>
<dbReference type="GO" id="GO:0004252">
    <property type="term" value="F:serine-type endopeptidase activity"/>
    <property type="evidence" value="ECO:0007669"/>
    <property type="project" value="UniProtKB-UniRule"/>
</dbReference>
<dbReference type="GO" id="GO:0030163">
    <property type="term" value="P:protein catabolic process"/>
    <property type="evidence" value="ECO:0007669"/>
    <property type="project" value="InterPro"/>
</dbReference>
<reference evidence="4 5" key="1">
    <citation type="journal article" date="2015" name="Genome Announc.">
        <title>Expanding the biotechnology potential of lactobacilli through comparative genomics of 213 strains and associated genera.</title>
        <authorList>
            <person name="Sun Z."/>
            <person name="Harris H.M."/>
            <person name="McCann A."/>
            <person name="Guo C."/>
            <person name="Argimon S."/>
            <person name="Zhang W."/>
            <person name="Yang X."/>
            <person name="Jeffery I.B."/>
            <person name="Cooney J.C."/>
            <person name="Kagawa T.F."/>
            <person name="Liu W."/>
            <person name="Song Y."/>
            <person name="Salvetti E."/>
            <person name="Wrobel A."/>
            <person name="Rasinkangas P."/>
            <person name="Parkhill J."/>
            <person name="Rea M.C."/>
            <person name="O'Sullivan O."/>
            <person name="Ritari J."/>
            <person name="Douillard F.P."/>
            <person name="Paul Ross R."/>
            <person name="Yang R."/>
            <person name="Briner A.E."/>
            <person name="Felis G.E."/>
            <person name="de Vos W.M."/>
            <person name="Barrangou R."/>
            <person name="Klaenhammer T.R."/>
            <person name="Caufield P.W."/>
            <person name="Cui Y."/>
            <person name="Zhang H."/>
            <person name="O'Toole P.W."/>
        </authorList>
    </citation>
    <scope>NUCLEOTIDE SEQUENCE [LARGE SCALE GENOMIC DNA]</scope>
    <source>
        <strain evidence="4 5">DSM 18390</strain>
    </source>
</reference>
<dbReference type="InterPro" id="IPR014721">
    <property type="entry name" value="Ribsml_uS5_D2-typ_fold_subgr"/>
</dbReference>
<comment type="catalytic activity">
    <reaction evidence="1">
        <text>Hydrolysis of proteins in presence of ATP.</text>
        <dbReference type="EC" id="3.4.21.53"/>
    </reaction>
</comment>
<dbReference type="AlphaFoldDB" id="A0A0R1YXX4"/>
<accession>A0A0R1YXX4</accession>
<evidence type="ECO:0000256" key="2">
    <source>
        <dbReference type="SAM" id="Phobius"/>
    </source>
</evidence>
<dbReference type="SUPFAM" id="SSF50156">
    <property type="entry name" value="PDZ domain-like"/>
    <property type="match status" value="1"/>
</dbReference>
<comment type="similarity">
    <text evidence="1">Belongs to the peptidase S16 family.</text>
</comment>
<dbReference type="GO" id="GO:0006508">
    <property type="term" value="P:proteolysis"/>
    <property type="evidence" value="ECO:0007669"/>
    <property type="project" value="UniProtKB-KW"/>
</dbReference>
<dbReference type="PATRIC" id="fig|1423786.4.peg.450"/>
<dbReference type="InterPro" id="IPR001478">
    <property type="entry name" value="PDZ"/>
</dbReference>
<dbReference type="InterPro" id="IPR008269">
    <property type="entry name" value="Lon_proteolytic"/>
</dbReference>
<keyword evidence="1" id="KW-0645">Protease</keyword>
<sequence>MNAMKNKAIKKYVLWGVFVVVMLVGFLWPLPNYIEGPGDASNLSKIVKIQNHPDKRKGMFMLTSVSIAQARPFTYLYAKLNPHYSVESDDSVTAGQNMTEYDKVQHFYMESSINEAIYTAYKHANQPVKRTYNGIYILNIERQSKFYHALRVGDVVVKVDGHHFKSSTGFVNYVKHQRVGQKLTVTYRRNGHSHQVTKRLIQIAGHRPGIGITLTDDVKVKPKVPIKVDPGQVGGPSGGLMFSLQIYSQLTNRNLRHGQKVAGTGTIDADGNVGEIGGIDKKVIAAKRNGAKVFLAPYLKPTKLILKYEPGHQTNYQLAKQTAKKYAPNMKVIPVATFDQAVSALSKE</sequence>
<keyword evidence="2" id="KW-0472">Membrane</keyword>
<dbReference type="Proteomes" id="UP000051010">
    <property type="component" value="Unassembled WGS sequence"/>
</dbReference>
<dbReference type="GO" id="GO:0004176">
    <property type="term" value="F:ATP-dependent peptidase activity"/>
    <property type="evidence" value="ECO:0007669"/>
    <property type="project" value="UniProtKB-UniRule"/>
</dbReference>
<keyword evidence="2" id="KW-0812">Transmembrane</keyword>
<dbReference type="InterPro" id="IPR036034">
    <property type="entry name" value="PDZ_sf"/>
</dbReference>
<dbReference type="EMBL" id="AZFZ01000013">
    <property type="protein sequence ID" value="KRM44470.1"/>
    <property type="molecule type" value="Genomic_DNA"/>
</dbReference>
<gene>
    <name evidence="4" type="ORF">FD47_GL000432</name>
</gene>
<keyword evidence="1" id="KW-0378">Hydrolase</keyword>
<dbReference type="NCBIfam" id="NF041438">
    <property type="entry name" value="SepM_fam_S16"/>
    <property type="match status" value="1"/>
</dbReference>
<keyword evidence="2" id="KW-1133">Transmembrane helix</keyword>
<dbReference type="GO" id="GO:0005524">
    <property type="term" value="F:ATP binding"/>
    <property type="evidence" value="ECO:0007669"/>
    <property type="project" value="InterPro"/>
</dbReference>